<evidence type="ECO:0000256" key="1">
    <source>
        <dbReference type="SAM" id="MobiDB-lite"/>
    </source>
</evidence>
<feature type="chain" id="PRO_5017977147" evidence="3">
    <location>
        <begin position="24"/>
        <end position="171"/>
    </location>
</feature>
<feature type="transmembrane region" description="Helical" evidence="2">
    <location>
        <begin position="148"/>
        <end position="169"/>
    </location>
</feature>
<dbReference type="AlphaFoldDB" id="A0A3N4JM34"/>
<dbReference type="OrthoDB" id="10667946at2759"/>
<name>A0A3N4JM34_9PEZI</name>
<evidence type="ECO:0000313" key="5">
    <source>
        <dbReference type="Proteomes" id="UP000276215"/>
    </source>
</evidence>
<gene>
    <name evidence="4" type="ORF">L873DRAFT_1792564</name>
</gene>
<dbReference type="Proteomes" id="UP000276215">
    <property type="component" value="Unassembled WGS sequence"/>
</dbReference>
<feature type="region of interest" description="Disordered" evidence="1">
    <location>
        <begin position="87"/>
        <end position="109"/>
    </location>
</feature>
<reference evidence="4 5" key="1">
    <citation type="journal article" date="2018" name="Nat. Ecol. Evol.">
        <title>Pezizomycetes genomes reveal the molecular basis of ectomycorrhizal truffle lifestyle.</title>
        <authorList>
            <person name="Murat C."/>
            <person name="Payen T."/>
            <person name="Noel B."/>
            <person name="Kuo A."/>
            <person name="Morin E."/>
            <person name="Chen J."/>
            <person name="Kohler A."/>
            <person name="Krizsan K."/>
            <person name="Balestrini R."/>
            <person name="Da Silva C."/>
            <person name="Montanini B."/>
            <person name="Hainaut M."/>
            <person name="Levati E."/>
            <person name="Barry K.W."/>
            <person name="Belfiori B."/>
            <person name="Cichocki N."/>
            <person name="Clum A."/>
            <person name="Dockter R.B."/>
            <person name="Fauchery L."/>
            <person name="Guy J."/>
            <person name="Iotti M."/>
            <person name="Le Tacon F."/>
            <person name="Lindquist E.A."/>
            <person name="Lipzen A."/>
            <person name="Malagnac F."/>
            <person name="Mello A."/>
            <person name="Molinier V."/>
            <person name="Miyauchi S."/>
            <person name="Poulain J."/>
            <person name="Riccioni C."/>
            <person name="Rubini A."/>
            <person name="Sitrit Y."/>
            <person name="Splivallo R."/>
            <person name="Traeger S."/>
            <person name="Wang M."/>
            <person name="Zifcakova L."/>
            <person name="Wipf D."/>
            <person name="Zambonelli A."/>
            <person name="Paolocci F."/>
            <person name="Nowrousian M."/>
            <person name="Ottonello S."/>
            <person name="Baldrian P."/>
            <person name="Spatafora J.W."/>
            <person name="Henrissat B."/>
            <person name="Nagy L.G."/>
            <person name="Aury J.M."/>
            <person name="Wincker P."/>
            <person name="Grigoriev I.V."/>
            <person name="Bonfante P."/>
            <person name="Martin F.M."/>
        </authorList>
    </citation>
    <scope>NUCLEOTIDE SEQUENCE [LARGE SCALE GENOMIC DNA]</scope>
    <source>
        <strain evidence="4 5">120613-1</strain>
    </source>
</reference>
<proteinExistence type="predicted"/>
<sequence>MLFSKINFLALLSAIVLAHGVSAGFQAHGGAGYYPSSSALMTDTSTWSSIATSTAVPTVTTSAKSKPTDPKMPDYIPHPSMTVTITSSTEKTSGTVSTNGTSTGYPLMPVPTTNATMTKYVGTGTPHFPQNGTNRTTSPTLTPIPTSLGVAITPYGTVLLVVLVGFVTIGL</sequence>
<keyword evidence="2" id="KW-0472">Membrane</keyword>
<evidence type="ECO:0000313" key="4">
    <source>
        <dbReference type="EMBL" id="RPA94944.1"/>
    </source>
</evidence>
<organism evidence="4 5">
    <name type="scientific">Choiromyces venosus 120613-1</name>
    <dbReference type="NCBI Taxonomy" id="1336337"/>
    <lineage>
        <taxon>Eukaryota</taxon>
        <taxon>Fungi</taxon>
        <taxon>Dikarya</taxon>
        <taxon>Ascomycota</taxon>
        <taxon>Pezizomycotina</taxon>
        <taxon>Pezizomycetes</taxon>
        <taxon>Pezizales</taxon>
        <taxon>Tuberaceae</taxon>
        <taxon>Choiromyces</taxon>
    </lineage>
</organism>
<feature type="signal peptide" evidence="3">
    <location>
        <begin position="1"/>
        <end position="23"/>
    </location>
</feature>
<keyword evidence="5" id="KW-1185">Reference proteome</keyword>
<accession>A0A3N4JM34</accession>
<feature type="compositionally biased region" description="Low complexity" evidence="1">
    <location>
        <begin position="92"/>
        <end position="104"/>
    </location>
</feature>
<evidence type="ECO:0000256" key="3">
    <source>
        <dbReference type="SAM" id="SignalP"/>
    </source>
</evidence>
<keyword evidence="2" id="KW-0812">Transmembrane</keyword>
<evidence type="ECO:0000256" key="2">
    <source>
        <dbReference type="SAM" id="Phobius"/>
    </source>
</evidence>
<keyword evidence="3" id="KW-0732">Signal</keyword>
<protein>
    <submittedName>
        <fullName evidence="4">Uncharacterized protein</fullName>
    </submittedName>
</protein>
<keyword evidence="2" id="KW-1133">Transmembrane helix</keyword>
<dbReference type="EMBL" id="ML120431">
    <property type="protein sequence ID" value="RPA94944.1"/>
    <property type="molecule type" value="Genomic_DNA"/>
</dbReference>